<feature type="transmembrane region" description="Helical" evidence="1">
    <location>
        <begin position="131"/>
        <end position="150"/>
    </location>
</feature>
<keyword evidence="3" id="KW-0645">Protease</keyword>
<reference evidence="3 4" key="1">
    <citation type="submission" date="2020-04" db="EMBL/GenBank/DDBJ databases">
        <authorList>
            <person name="Liu A."/>
        </authorList>
    </citation>
    <scope>NUCLEOTIDE SEQUENCE [LARGE SCALE GENOMIC DNA]</scope>
    <source>
        <strain evidence="3 4">RZ02</strain>
    </source>
</reference>
<keyword evidence="1" id="KW-1133">Transmembrane helix</keyword>
<keyword evidence="1" id="KW-0812">Transmembrane</keyword>
<feature type="transmembrane region" description="Helical" evidence="1">
    <location>
        <begin position="162"/>
        <end position="180"/>
    </location>
</feature>
<protein>
    <submittedName>
        <fullName evidence="3">CPBP family intramembrane metalloprotease</fullName>
    </submittedName>
</protein>
<dbReference type="GO" id="GO:0008237">
    <property type="term" value="F:metallopeptidase activity"/>
    <property type="evidence" value="ECO:0007669"/>
    <property type="project" value="UniProtKB-KW"/>
</dbReference>
<feature type="transmembrane region" description="Helical" evidence="1">
    <location>
        <begin position="21"/>
        <end position="43"/>
    </location>
</feature>
<sequence length="293" mass="30932">MPNSDIQSSADMPLWRKVWEFPLVAMVIGLAAMVAAVSAVGGVMSFLPDSLSPDVATLITGIGATIVIIAVYKLIIPRLGRERRDDLPMKGAVGDTALGLFVGFAIFSAIVGVAAALGIYRAAAYGMSEDIVPLLVQAGLVASVLEEIIFRGILFRFVEEFAGSWAALIISSLLFGFGHASNDNATIMSSLFITVEAGLLLGGAYMLTRNLWLAIGLHAGWNLTQGLIWGIPVSGNDYQGFLDSTLTGPEILTGGAFGLEASVLALVIASSAGLWLIWQAKKEGHVVPPSWER</sequence>
<keyword evidence="4" id="KW-1185">Reference proteome</keyword>
<feature type="transmembrane region" description="Helical" evidence="1">
    <location>
        <begin position="186"/>
        <end position="204"/>
    </location>
</feature>
<accession>A0A848QM04</accession>
<evidence type="ECO:0000259" key="2">
    <source>
        <dbReference type="Pfam" id="PF02517"/>
    </source>
</evidence>
<dbReference type="PANTHER" id="PTHR39430:SF1">
    <property type="entry name" value="PROTEASE"/>
    <property type="match status" value="1"/>
</dbReference>
<evidence type="ECO:0000313" key="3">
    <source>
        <dbReference type="EMBL" id="NMW31879.1"/>
    </source>
</evidence>
<dbReference type="GO" id="GO:0004175">
    <property type="term" value="F:endopeptidase activity"/>
    <property type="evidence" value="ECO:0007669"/>
    <property type="project" value="UniProtKB-ARBA"/>
</dbReference>
<keyword evidence="1" id="KW-0472">Membrane</keyword>
<dbReference type="RefSeq" id="WP_170011789.1">
    <property type="nucleotide sequence ID" value="NZ_JABCRE010000002.1"/>
</dbReference>
<feature type="transmembrane region" description="Helical" evidence="1">
    <location>
        <begin position="97"/>
        <end position="119"/>
    </location>
</feature>
<dbReference type="PANTHER" id="PTHR39430">
    <property type="entry name" value="MEMBRANE-ASSOCIATED PROTEASE-RELATED"/>
    <property type="match status" value="1"/>
</dbReference>
<dbReference type="EMBL" id="JABCRE010000002">
    <property type="protein sequence ID" value="NMW31879.1"/>
    <property type="molecule type" value="Genomic_DNA"/>
</dbReference>
<feature type="transmembrane region" description="Helical" evidence="1">
    <location>
        <begin position="55"/>
        <end position="76"/>
    </location>
</feature>
<organism evidence="3 4">
    <name type="scientific">Pontixanthobacter rizhaonensis</name>
    <dbReference type="NCBI Taxonomy" id="2730337"/>
    <lineage>
        <taxon>Bacteria</taxon>
        <taxon>Pseudomonadati</taxon>
        <taxon>Pseudomonadota</taxon>
        <taxon>Alphaproteobacteria</taxon>
        <taxon>Sphingomonadales</taxon>
        <taxon>Erythrobacteraceae</taxon>
        <taxon>Pontixanthobacter</taxon>
    </lineage>
</organism>
<dbReference type="AlphaFoldDB" id="A0A848QM04"/>
<keyword evidence="3" id="KW-0482">Metalloprotease</keyword>
<feature type="domain" description="CAAX prenyl protease 2/Lysostaphin resistance protein A-like" evidence="2">
    <location>
        <begin position="131"/>
        <end position="223"/>
    </location>
</feature>
<evidence type="ECO:0000313" key="4">
    <source>
        <dbReference type="Proteomes" id="UP000561181"/>
    </source>
</evidence>
<evidence type="ECO:0000256" key="1">
    <source>
        <dbReference type="SAM" id="Phobius"/>
    </source>
</evidence>
<feature type="transmembrane region" description="Helical" evidence="1">
    <location>
        <begin position="251"/>
        <end position="278"/>
    </location>
</feature>
<dbReference type="Proteomes" id="UP000561181">
    <property type="component" value="Unassembled WGS sequence"/>
</dbReference>
<dbReference type="Pfam" id="PF02517">
    <property type="entry name" value="Rce1-like"/>
    <property type="match status" value="1"/>
</dbReference>
<keyword evidence="3" id="KW-0378">Hydrolase</keyword>
<gene>
    <name evidence="3" type="ORF">HKD42_07385</name>
</gene>
<dbReference type="GO" id="GO:0080120">
    <property type="term" value="P:CAAX-box protein maturation"/>
    <property type="evidence" value="ECO:0007669"/>
    <property type="project" value="UniProtKB-ARBA"/>
</dbReference>
<comment type="caution">
    <text evidence="3">The sequence shown here is derived from an EMBL/GenBank/DDBJ whole genome shotgun (WGS) entry which is preliminary data.</text>
</comment>
<name>A0A848QM04_9SPHN</name>
<feature type="transmembrane region" description="Helical" evidence="1">
    <location>
        <begin position="211"/>
        <end position="231"/>
    </location>
</feature>
<dbReference type="GO" id="GO:0006508">
    <property type="term" value="P:proteolysis"/>
    <property type="evidence" value="ECO:0007669"/>
    <property type="project" value="UniProtKB-KW"/>
</dbReference>
<dbReference type="InterPro" id="IPR003675">
    <property type="entry name" value="Rce1/LyrA-like_dom"/>
</dbReference>
<proteinExistence type="predicted"/>